<name>A0AC61MYF2_9FIRM</name>
<protein>
    <submittedName>
        <fullName evidence="1">Uncharacterized protein</fullName>
    </submittedName>
</protein>
<organism evidence="1 2">
    <name type="scientific">Miniphocaeibacter halophilus</name>
    <dbReference type="NCBI Taxonomy" id="2931922"/>
    <lineage>
        <taxon>Bacteria</taxon>
        <taxon>Bacillati</taxon>
        <taxon>Bacillota</taxon>
        <taxon>Tissierellia</taxon>
        <taxon>Tissierellales</taxon>
        <taxon>Peptoniphilaceae</taxon>
        <taxon>Miniphocaeibacter</taxon>
    </lineage>
</organism>
<dbReference type="EMBL" id="CP066744">
    <property type="protein sequence ID" value="QQK08156.1"/>
    <property type="molecule type" value="Genomic_DNA"/>
</dbReference>
<gene>
    <name evidence="1" type="ORF">JFY71_01070</name>
</gene>
<evidence type="ECO:0000313" key="2">
    <source>
        <dbReference type="Proteomes" id="UP000595814"/>
    </source>
</evidence>
<dbReference type="Proteomes" id="UP000595814">
    <property type="component" value="Chromosome"/>
</dbReference>
<evidence type="ECO:0000313" key="1">
    <source>
        <dbReference type="EMBL" id="QQK08156.1"/>
    </source>
</evidence>
<sequence>MSKYEELMKNKKEKEKTIEYIIGSKKINELKNINKLLITSFLTYSNRLC</sequence>
<reference evidence="1 2" key="1">
    <citation type="journal article" date="2022" name="Int. J. Syst. Evol. Microbiol.">
        <title>Miniphocaeibacter halophilus sp. nov., an ammonium-tolerant acetate-producing bacterium isolated from a biogas system.</title>
        <authorList>
            <person name="Schnurer A."/>
            <person name="Singh A."/>
            <person name="Bi S."/>
            <person name="Qiao W."/>
            <person name="Westerholm M."/>
        </authorList>
    </citation>
    <scope>NUCLEOTIDE SEQUENCE [LARGE SCALE GENOMIC DNA]</scope>
    <source>
        <strain evidence="1 2">AMB_01</strain>
    </source>
</reference>
<proteinExistence type="predicted"/>
<accession>A0AC61MYF2</accession>
<keyword evidence="2" id="KW-1185">Reference proteome</keyword>